<proteinExistence type="predicted"/>
<comment type="caution">
    <text evidence="2">The sequence shown here is derived from an EMBL/GenBank/DDBJ whole genome shotgun (WGS) entry which is preliminary data.</text>
</comment>
<reference evidence="2 3" key="1">
    <citation type="submission" date="2019-02" db="EMBL/GenBank/DDBJ databases">
        <title>Genome sequencing of the rare red list fungi Hericium alpestre (H. flagellum).</title>
        <authorList>
            <person name="Buettner E."/>
            <person name="Kellner H."/>
        </authorList>
    </citation>
    <scope>NUCLEOTIDE SEQUENCE [LARGE SCALE GENOMIC DNA]</scope>
    <source>
        <strain evidence="2 3">DSM 108284</strain>
    </source>
</reference>
<name>A0A4Y9ZVM4_9AGAM</name>
<evidence type="ECO:0008006" key="4">
    <source>
        <dbReference type="Google" id="ProtNLM"/>
    </source>
</evidence>
<sequence>MTLGIVLLLAAFTSRVDDGGPPFADESLRFKNRADDNAVCHACTDLDILCPGFEVEGPASRVSEMREDIR</sequence>
<feature type="signal peptide" evidence="1">
    <location>
        <begin position="1"/>
        <end position="18"/>
    </location>
</feature>
<evidence type="ECO:0000256" key="1">
    <source>
        <dbReference type="SAM" id="SignalP"/>
    </source>
</evidence>
<keyword evidence="3" id="KW-1185">Reference proteome</keyword>
<evidence type="ECO:0000313" key="3">
    <source>
        <dbReference type="Proteomes" id="UP000298061"/>
    </source>
</evidence>
<dbReference type="EMBL" id="SFCI01000650">
    <property type="protein sequence ID" value="TFY78595.1"/>
    <property type="molecule type" value="Genomic_DNA"/>
</dbReference>
<evidence type="ECO:0000313" key="2">
    <source>
        <dbReference type="EMBL" id="TFY78595.1"/>
    </source>
</evidence>
<dbReference type="Proteomes" id="UP000298061">
    <property type="component" value="Unassembled WGS sequence"/>
</dbReference>
<accession>A0A4Y9ZVM4</accession>
<dbReference type="AlphaFoldDB" id="A0A4Y9ZVM4"/>
<keyword evidence="1" id="KW-0732">Signal</keyword>
<protein>
    <recommendedName>
        <fullName evidence="4">4Fe-4S ferredoxin-type domain-containing protein</fullName>
    </recommendedName>
</protein>
<gene>
    <name evidence="2" type="ORF">EWM64_g5422</name>
</gene>
<organism evidence="2 3">
    <name type="scientific">Hericium alpestre</name>
    <dbReference type="NCBI Taxonomy" id="135208"/>
    <lineage>
        <taxon>Eukaryota</taxon>
        <taxon>Fungi</taxon>
        <taxon>Dikarya</taxon>
        <taxon>Basidiomycota</taxon>
        <taxon>Agaricomycotina</taxon>
        <taxon>Agaricomycetes</taxon>
        <taxon>Russulales</taxon>
        <taxon>Hericiaceae</taxon>
        <taxon>Hericium</taxon>
    </lineage>
</organism>
<feature type="chain" id="PRO_5021333439" description="4Fe-4S ferredoxin-type domain-containing protein" evidence="1">
    <location>
        <begin position="19"/>
        <end position="70"/>
    </location>
</feature>